<keyword evidence="5" id="KW-0963">Cytoplasm</keyword>
<evidence type="ECO:0000313" key="18">
    <source>
        <dbReference type="EMBL" id="KAK6187308.1"/>
    </source>
</evidence>
<dbReference type="GO" id="GO:2000036">
    <property type="term" value="P:regulation of stem cell population maintenance"/>
    <property type="evidence" value="ECO:0007669"/>
    <property type="project" value="UniProtKB-ARBA"/>
</dbReference>
<evidence type="ECO:0000313" key="19">
    <source>
        <dbReference type="Proteomes" id="UP001347796"/>
    </source>
</evidence>
<dbReference type="GO" id="GO:0005634">
    <property type="term" value="C:nucleus"/>
    <property type="evidence" value="ECO:0007669"/>
    <property type="project" value="UniProtKB-SubCell"/>
</dbReference>
<evidence type="ECO:0000256" key="15">
    <source>
        <dbReference type="ARBA" id="ARBA00083550"/>
    </source>
</evidence>
<dbReference type="Gene3D" id="2.30.30.1020">
    <property type="entry name" value="CCR4-NOT complex subunit 2/3/5, C-terminal domain"/>
    <property type="match status" value="1"/>
</dbReference>
<evidence type="ECO:0000256" key="2">
    <source>
        <dbReference type="ARBA" id="ARBA00004496"/>
    </source>
</evidence>
<keyword evidence="9" id="KW-0805">Transcription regulation</keyword>
<dbReference type="GO" id="GO:0030015">
    <property type="term" value="C:CCR4-NOT core complex"/>
    <property type="evidence" value="ECO:0007669"/>
    <property type="project" value="InterPro"/>
</dbReference>
<dbReference type="InterPro" id="IPR040168">
    <property type="entry name" value="Not2/3/5"/>
</dbReference>
<dbReference type="GO" id="GO:0031047">
    <property type="term" value="P:regulatory ncRNA-mediated gene silencing"/>
    <property type="evidence" value="ECO:0007669"/>
    <property type="project" value="UniProtKB-KW"/>
</dbReference>
<gene>
    <name evidence="18" type="ORF">SNE40_005368</name>
</gene>
<keyword evidence="7" id="KW-0597">Phosphoprotein</keyword>
<dbReference type="PANTHER" id="PTHR23326">
    <property type="entry name" value="CCR4 NOT-RELATED"/>
    <property type="match status" value="1"/>
</dbReference>
<feature type="compositionally biased region" description="Low complexity" evidence="16">
    <location>
        <begin position="521"/>
        <end position="537"/>
    </location>
</feature>
<dbReference type="GO" id="GO:0006417">
    <property type="term" value="P:regulation of translation"/>
    <property type="evidence" value="ECO:0007669"/>
    <property type="project" value="UniProtKB-KW"/>
</dbReference>
<keyword evidence="19" id="KW-1185">Reference proteome</keyword>
<evidence type="ECO:0000256" key="3">
    <source>
        <dbReference type="ARBA" id="ARBA00007682"/>
    </source>
</evidence>
<evidence type="ECO:0000256" key="6">
    <source>
        <dbReference type="ARBA" id="ARBA00022491"/>
    </source>
</evidence>
<comment type="subcellular location">
    <subcellularLocation>
        <location evidence="2">Cytoplasm</location>
    </subcellularLocation>
    <subcellularLocation>
        <location evidence="1">Nucleus</location>
    </subcellularLocation>
</comment>
<feature type="domain" description="NOT2/NOT3/NOT5 C-terminal" evidence="17">
    <location>
        <begin position="388"/>
        <end position="513"/>
    </location>
</feature>
<feature type="compositionally biased region" description="Gly residues" evidence="16">
    <location>
        <begin position="100"/>
        <end position="113"/>
    </location>
</feature>
<evidence type="ECO:0000256" key="11">
    <source>
        <dbReference type="ARBA" id="ARBA00023163"/>
    </source>
</evidence>
<comment type="similarity">
    <text evidence="3">Belongs to the CNOT2/3/5 family.</text>
</comment>
<dbReference type="Proteomes" id="UP001347796">
    <property type="component" value="Unassembled WGS sequence"/>
</dbReference>
<evidence type="ECO:0000256" key="10">
    <source>
        <dbReference type="ARBA" id="ARBA00023158"/>
    </source>
</evidence>
<comment type="subunit">
    <text evidence="13">Component of the CCR4-NOT complex; distinct complexes seem to exist that differ in the participation of probably mutually exclusive catalytic subunits. In the complex interacts directly with CNOT3. Interacts with NCOR1, NCOR2. HDAC3 and GPS2.</text>
</comment>
<keyword evidence="6" id="KW-0678">Repressor</keyword>
<evidence type="ECO:0000259" key="17">
    <source>
        <dbReference type="Pfam" id="PF04153"/>
    </source>
</evidence>
<keyword evidence="8" id="KW-0810">Translation regulation</keyword>
<feature type="compositionally biased region" description="Low complexity" evidence="16">
    <location>
        <begin position="90"/>
        <end position="99"/>
    </location>
</feature>
<dbReference type="InterPro" id="IPR007282">
    <property type="entry name" value="NOT2/3/5_C"/>
</dbReference>
<evidence type="ECO:0000256" key="9">
    <source>
        <dbReference type="ARBA" id="ARBA00023015"/>
    </source>
</evidence>
<evidence type="ECO:0000256" key="1">
    <source>
        <dbReference type="ARBA" id="ARBA00004123"/>
    </source>
</evidence>
<evidence type="ECO:0000256" key="7">
    <source>
        <dbReference type="ARBA" id="ARBA00022553"/>
    </source>
</evidence>
<evidence type="ECO:0000256" key="5">
    <source>
        <dbReference type="ARBA" id="ARBA00022490"/>
    </source>
</evidence>
<feature type="region of interest" description="Disordered" evidence="16">
    <location>
        <begin position="275"/>
        <end position="337"/>
    </location>
</feature>
<accession>A0AAN8K7P1</accession>
<dbReference type="FunFam" id="2.30.30.1020:FF:000001">
    <property type="entry name" value="Putative CCR4-NOT transcription complex subunit 2"/>
    <property type="match status" value="1"/>
</dbReference>
<protein>
    <recommendedName>
        <fullName evidence="14">CCR4-NOT transcription complex subunit 2</fullName>
    </recommendedName>
    <alternativeName>
        <fullName evidence="15">CCR4-associated factor 2</fullName>
    </alternativeName>
</protein>
<comment type="caution">
    <text evidence="18">The sequence shown here is derived from an EMBL/GenBank/DDBJ whole genome shotgun (WGS) entry which is preliminary data.</text>
</comment>
<organism evidence="18 19">
    <name type="scientific">Patella caerulea</name>
    <name type="common">Rayed Mediterranean limpet</name>
    <dbReference type="NCBI Taxonomy" id="87958"/>
    <lineage>
        <taxon>Eukaryota</taxon>
        <taxon>Metazoa</taxon>
        <taxon>Spiralia</taxon>
        <taxon>Lophotrochozoa</taxon>
        <taxon>Mollusca</taxon>
        <taxon>Gastropoda</taxon>
        <taxon>Patellogastropoda</taxon>
        <taxon>Patelloidea</taxon>
        <taxon>Patellidae</taxon>
        <taxon>Patella</taxon>
    </lineage>
</organism>
<feature type="region of interest" description="Disordered" evidence="16">
    <location>
        <begin position="45"/>
        <end position="71"/>
    </location>
</feature>
<reference evidence="18 19" key="1">
    <citation type="submission" date="2024-01" db="EMBL/GenBank/DDBJ databases">
        <title>The genome of the rayed Mediterranean limpet Patella caerulea (Linnaeus, 1758).</title>
        <authorList>
            <person name="Anh-Thu Weber A."/>
            <person name="Halstead-Nussloch G."/>
        </authorList>
    </citation>
    <scope>NUCLEOTIDE SEQUENCE [LARGE SCALE GENOMIC DNA]</scope>
    <source>
        <strain evidence="18">AATW-2023a</strain>
        <tissue evidence="18">Whole specimen</tissue>
    </source>
</reference>
<evidence type="ECO:0000256" key="4">
    <source>
        <dbReference type="ARBA" id="ARBA00022473"/>
    </source>
</evidence>
<dbReference type="AlphaFoldDB" id="A0AAN8K7P1"/>
<keyword evidence="4" id="KW-0217">Developmental protein</keyword>
<proteinExistence type="inferred from homology"/>
<sequence>MAFSASNSNISSQLANDAMSWNSQYNMTRMNKNESLPAAARKVNAGGMQMPLPPQRSRKTGIFGEDNDDNETSLYFNQTMFRPDREMMTSQSPSSQLSSTGGGGGGGGGGGFSGNFYNPALPLQQRAIGGGGFPRNTSGHMTPTSLNPNFPIGMPQQQHSPNSAITAIGPRSVLGQNAAKQPMNNLRLPNISLPSNYGSTGGHGLQSLNSFGLQGRPENVYLSDLSEFPSLSNRNSIPSNPMPPPRNYVGMISKPVQEAAPEFNITQEEFPALPGSQIASTSSTGELSNKSQLPTTGLYDQLTGKGDTNKFLGEKTQPSQIPKRGIQTHPDGTISNIPPGMVTDQFGIVGLLSFIRAAETNQHLVPALIPGIDLTTLGLNLNSPENLYSTFQSPWAEAPCRPQDIDFHVPAEYITNIFIREKLAPIKLNRYGEDLLFFLFYMSGGDVLQLAAAAELHTRDWRYHKEERTWMTRAPGMEPVVKTNTYERGTYYFFDAQKWRKVAREFHLEYDKLEERPSLPPTLHHNPNNPNQPIVAH</sequence>
<evidence type="ECO:0000256" key="14">
    <source>
        <dbReference type="ARBA" id="ARBA00071434"/>
    </source>
</evidence>
<evidence type="ECO:0000256" key="13">
    <source>
        <dbReference type="ARBA" id="ARBA00064045"/>
    </source>
</evidence>
<dbReference type="EMBL" id="JAZGQO010000004">
    <property type="protein sequence ID" value="KAK6187308.1"/>
    <property type="molecule type" value="Genomic_DNA"/>
</dbReference>
<dbReference type="GO" id="GO:0006355">
    <property type="term" value="P:regulation of DNA-templated transcription"/>
    <property type="evidence" value="ECO:0007669"/>
    <property type="project" value="InterPro"/>
</dbReference>
<name>A0AAN8K7P1_PATCE</name>
<dbReference type="GO" id="GO:0005829">
    <property type="term" value="C:cytosol"/>
    <property type="evidence" value="ECO:0007669"/>
    <property type="project" value="UniProtKB-ARBA"/>
</dbReference>
<keyword evidence="11" id="KW-0804">Transcription</keyword>
<evidence type="ECO:0000256" key="12">
    <source>
        <dbReference type="ARBA" id="ARBA00023242"/>
    </source>
</evidence>
<keyword evidence="10" id="KW-0943">RNA-mediated gene silencing</keyword>
<evidence type="ECO:0000256" key="8">
    <source>
        <dbReference type="ARBA" id="ARBA00022845"/>
    </source>
</evidence>
<dbReference type="InterPro" id="IPR038635">
    <property type="entry name" value="CCR4-NOT_su2/3/5_C_sf"/>
</dbReference>
<keyword evidence="12" id="KW-0539">Nucleus</keyword>
<dbReference type="Pfam" id="PF04153">
    <property type="entry name" value="NOT2_3_5_C"/>
    <property type="match status" value="1"/>
</dbReference>
<evidence type="ECO:0000256" key="16">
    <source>
        <dbReference type="SAM" id="MobiDB-lite"/>
    </source>
</evidence>
<feature type="compositionally biased region" description="Polar residues" evidence="16">
    <location>
        <begin position="277"/>
        <end position="295"/>
    </location>
</feature>
<feature type="region of interest" description="Disordered" evidence="16">
    <location>
        <begin position="86"/>
        <end position="118"/>
    </location>
</feature>
<feature type="region of interest" description="Disordered" evidence="16">
    <location>
        <begin position="517"/>
        <end position="537"/>
    </location>
</feature>